<accession>A0ABN8FXM0</accession>
<keyword evidence="2" id="KW-1185">Reference proteome</keyword>
<sequence length="127" mass="14953">MSIREVRASEDLPYETLDDGAMKILQYRYPSPESDSAYVYYFFPEKSNSRLSIAGYIYYIEDDYARTQIVDKLTQQYLYIYGEGTYKNNANFQGYSWNLPDKALFIYNDLGAQAVAQFYYDYGFVLQ</sequence>
<dbReference type="EMBL" id="CAKMMG010000001">
    <property type="protein sequence ID" value="CAH1190678.1"/>
    <property type="molecule type" value="Genomic_DNA"/>
</dbReference>
<name>A0ABN8FXM0_9BACL</name>
<dbReference type="RefSeq" id="WP_236329008.1">
    <property type="nucleotide sequence ID" value="NZ_CAKMMG010000001.1"/>
</dbReference>
<gene>
    <name evidence="1" type="ORF">PAECIP111892_00290</name>
</gene>
<evidence type="ECO:0000313" key="1">
    <source>
        <dbReference type="EMBL" id="CAH1190678.1"/>
    </source>
</evidence>
<organism evidence="1 2">
    <name type="scientific">Paenibacillus auburnensis</name>
    <dbReference type="NCBI Taxonomy" id="2905649"/>
    <lineage>
        <taxon>Bacteria</taxon>
        <taxon>Bacillati</taxon>
        <taxon>Bacillota</taxon>
        <taxon>Bacilli</taxon>
        <taxon>Bacillales</taxon>
        <taxon>Paenibacillaceae</taxon>
        <taxon>Paenibacillus</taxon>
    </lineage>
</organism>
<proteinExistence type="predicted"/>
<evidence type="ECO:0000313" key="2">
    <source>
        <dbReference type="Proteomes" id="UP000838324"/>
    </source>
</evidence>
<dbReference type="Proteomes" id="UP000838324">
    <property type="component" value="Unassembled WGS sequence"/>
</dbReference>
<comment type="caution">
    <text evidence="1">The sequence shown here is derived from an EMBL/GenBank/DDBJ whole genome shotgun (WGS) entry which is preliminary data.</text>
</comment>
<protein>
    <submittedName>
        <fullName evidence="1">Uncharacterized protein</fullName>
    </submittedName>
</protein>
<reference evidence="1" key="1">
    <citation type="submission" date="2022-01" db="EMBL/GenBank/DDBJ databases">
        <authorList>
            <person name="Criscuolo A."/>
        </authorList>
    </citation>
    <scope>NUCLEOTIDE SEQUENCE</scope>
    <source>
        <strain evidence="1">CIP111892</strain>
    </source>
</reference>